<sequence length="242" mass="27629">MIFIYFLYIFFGILPSLAWLFYYLKKDLHPESKKMILKIFLWGSFTTIPVYLVQKLLTILLFSINPPLIFISLIYGFIIIAFTEELFKYLVIKFKVLSNSACDEPIDIMIYMIISALGFAAVENIFYIVSSAINLPINDAVFASVVISLSRFLGATFLHTLCSALVGYFVILSIIKTKNNLRYTILGILTATLLHGLFNLSIMKIELNWLIILIPIIILISLAIFVISKFEKVKKIKSICKI</sequence>
<comment type="subcellular location">
    <subcellularLocation>
        <location evidence="1">Cell membrane</location>
        <topology evidence="1">Multi-pass membrane protein</topology>
    </subcellularLocation>
</comment>
<evidence type="ECO:0000256" key="6">
    <source>
        <dbReference type="ARBA" id="ARBA00022692"/>
    </source>
</evidence>
<evidence type="ECO:0000256" key="10">
    <source>
        <dbReference type="SAM" id="Phobius"/>
    </source>
</evidence>
<dbReference type="AlphaFoldDB" id="A0A1G2JMP5"/>
<evidence type="ECO:0000256" key="4">
    <source>
        <dbReference type="ARBA" id="ARBA00022475"/>
    </source>
</evidence>
<dbReference type="PANTHER" id="PTHR36844:SF1">
    <property type="entry name" value="PROTEASE PRSW"/>
    <property type="match status" value="1"/>
</dbReference>
<feature type="transmembrane region" description="Helical" evidence="10">
    <location>
        <begin position="6"/>
        <end position="24"/>
    </location>
</feature>
<name>A0A1G2JMP5_9BACT</name>
<protein>
    <recommendedName>
        <fullName evidence="3">Protease PrsW</fullName>
    </recommendedName>
</protein>
<organism evidence="11 12">
    <name type="scientific">Candidatus Staskawiczbacteria bacterium RIFOXYD1_FULL_32_13</name>
    <dbReference type="NCBI Taxonomy" id="1802234"/>
    <lineage>
        <taxon>Bacteria</taxon>
        <taxon>Candidatus Staskawicziibacteriota</taxon>
    </lineage>
</organism>
<evidence type="ECO:0000313" key="11">
    <source>
        <dbReference type="EMBL" id="OGZ87518.1"/>
    </source>
</evidence>
<dbReference type="PANTHER" id="PTHR36844">
    <property type="entry name" value="PROTEASE PRSW"/>
    <property type="match status" value="1"/>
</dbReference>
<reference evidence="11 12" key="1">
    <citation type="journal article" date="2016" name="Nat. Commun.">
        <title>Thousands of microbial genomes shed light on interconnected biogeochemical processes in an aquifer system.</title>
        <authorList>
            <person name="Anantharaman K."/>
            <person name="Brown C.T."/>
            <person name="Hug L.A."/>
            <person name="Sharon I."/>
            <person name="Castelle C.J."/>
            <person name="Probst A.J."/>
            <person name="Thomas B.C."/>
            <person name="Singh A."/>
            <person name="Wilkins M.J."/>
            <person name="Karaoz U."/>
            <person name="Brodie E.L."/>
            <person name="Williams K.H."/>
            <person name="Hubbard S.S."/>
            <person name="Banfield J.F."/>
        </authorList>
    </citation>
    <scope>NUCLEOTIDE SEQUENCE [LARGE SCALE GENOMIC DNA]</scope>
</reference>
<evidence type="ECO:0000256" key="1">
    <source>
        <dbReference type="ARBA" id="ARBA00004651"/>
    </source>
</evidence>
<evidence type="ECO:0000256" key="9">
    <source>
        <dbReference type="ARBA" id="ARBA00023136"/>
    </source>
</evidence>
<evidence type="ECO:0000256" key="5">
    <source>
        <dbReference type="ARBA" id="ARBA00022670"/>
    </source>
</evidence>
<evidence type="ECO:0000256" key="2">
    <source>
        <dbReference type="ARBA" id="ARBA00009165"/>
    </source>
</evidence>
<feature type="transmembrane region" description="Helical" evidence="10">
    <location>
        <begin position="183"/>
        <end position="203"/>
    </location>
</feature>
<feature type="transmembrane region" description="Helical" evidence="10">
    <location>
        <begin position="108"/>
        <end position="129"/>
    </location>
</feature>
<feature type="transmembrane region" description="Helical" evidence="10">
    <location>
        <begin position="36"/>
        <end position="62"/>
    </location>
</feature>
<dbReference type="InterPro" id="IPR023596">
    <property type="entry name" value="Peptidase_PrsW_arch/bac"/>
</dbReference>
<keyword evidence="4" id="KW-1003">Cell membrane</keyword>
<dbReference type="InterPro" id="IPR026898">
    <property type="entry name" value="PrsW"/>
</dbReference>
<dbReference type="EMBL" id="MHPU01000042">
    <property type="protein sequence ID" value="OGZ87518.1"/>
    <property type="molecule type" value="Genomic_DNA"/>
</dbReference>
<feature type="transmembrane region" description="Helical" evidence="10">
    <location>
        <begin position="68"/>
        <end position="87"/>
    </location>
</feature>
<dbReference type="Pfam" id="PF13367">
    <property type="entry name" value="PrsW-protease"/>
    <property type="match status" value="1"/>
</dbReference>
<keyword evidence="5" id="KW-0645">Protease</keyword>
<proteinExistence type="inferred from homology"/>
<feature type="transmembrane region" description="Helical" evidence="10">
    <location>
        <begin position="141"/>
        <end position="171"/>
    </location>
</feature>
<keyword evidence="7" id="KW-0378">Hydrolase</keyword>
<dbReference type="Proteomes" id="UP000178935">
    <property type="component" value="Unassembled WGS sequence"/>
</dbReference>
<evidence type="ECO:0000313" key="12">
    <source>
        <dbReference type="Proteomes" id="UP000178935"/>
    </source>
</evidence>
<evidence type="ECO:0000256" key="7">
    <source>
        <dbReference type="ARBA" id="ARBA00022801"/>
    </source>
</evidence>
<comment type="similarity">
    <text evidence="2">Belongs to the protease PrsW family.</text>
</comment>
<keyword evidence="8 10" id="KW-1133">Transmembrane helix</keyword>
<keyword evidence="6 10" id="KW-0812">Transmembrane</keyword>
<evidence type="ECO:0000256" key="8">
    <source>
        <dbReference type="ARBA" id="ARBA00022989"/>
    </source>
</evidence>
<feature type="transmembrane region" description="Helical" evidence="10">
    <location>
        <begin position="209"/>
        <end position="227"/>
    </location>
</feature>
<evidence type="ECO:0000256" key="3">
    <source>
        <dbReference type="ARBA" id="ARBA00018997"/>
    </source>
</evidence>
<keyword evidence="9 10" id="KW-0472">Membrane</keyword>
<dbReference type="GO" id="GO:0006508">
    <property type="term" value="P:proteolysis"/>
    <property type="evidence" value="ECO:0007669"/>
    <property type="project" value="UniProtKB-KW"/>
</dbReference>
<comment type="caution">
    <text evidence="11">The sequence shown here is derived from an EMBL/GenBank/DDBJ whole genome shotgun (WGS) entry which is preliminary data.</text>
</comment>
<gene>
    <name evidence="11" type="ORF">A2561_00820</name>
</gene>
<dbReference type="PIRSF" id="PIRSF016933">
    <property type="entry name" value="PrsW"/>
    <property type="match status" value="1"/>
</dbReference>
<accession>A0A1G2JMP5</accession>
<dbReference type="GO" id="GO:0005886">
    <property type="term" value="C:plasma membrane"/>
    <property type="evidence" value="ECO:0007669"/>
    <property type="project" value="UniProtKB-SubCell"/>
</dbReference>
<dbReference type="GO" id="GO:0008233">
    <property type="term" value="F:peptidase activity"/>
    <property type="evidence" value="ECO:0007669"/>
    <property type="project" value="UniProtKB-KW"/>
</dbReference>